<dbReference type="Proteomes" id="UP000023152">
    <property type="component" value="Unassembled WGS sequence"/>
</dbReference>
<reference evidence="1 2" key="1">
    <citation type="journal article" date="2013" name="Curr. Biol.">
        <title>The Genome of the Foraminiferan Reticulomyxa filosa.</title>
        <authorList>
            <person name="Glockner G."/>
            <person name="Hulsmann N."/>
            <person name="Schleicher M."/>
            <person name="Noegel A.A."/>
            <person name="Eichinger L."/>
            <person name="Gallinger C."/>
            <person name="Pawlowski J."/>
            <person name="Sierra R."/>
            <person name="Euteneuer U."/>
            <person name="Pillet L."/>
            <person name="Moustafa A."/>
            <person name="Platzer M."/>
            <person name="Groth M."/>
            <person name="Szafranski K."/>
            <person name="Schliwa M."/>
        </authorList>
    </citation>
    <scope>NUCLEOTIDE SEQUENCE [LARGE SCALE GENOMIC DNA]</scope>
</reference>
<proteinExistence type="predicted"/>
<dbReference type="AlphaFoldDB" id="X6PB83"/>
<organism evidence="1 2">
    <name type="scientific">Reticulomyxa filosa</name>
    <dbReference type="NCBI Taxonomy" id="46433"/>
    <lineage>
        <taxon>Eukaryota</taxon>
        <taxon>Sar</taxon>
        <taxon>Rhizaria</taxon>
        <taxon>Retaria</taxon>
        <taxon>Foraminifera</taxon>
        <taxon>Monothalamids</taxon>
        <taxon>Reticulomyxidae</taxon>
        <taxon>Reticulomyxa</taxon>
    </lineage>
</organism>
<gene>
    <name evidence="1" type="ORF">RFI_02185</name>
</gene>
<keyword evidence="2" id="KW-1185">Reference proteome</keyword>
<evidence type="ECO:0000313" key="1">
    <source>
        <dbReference type="EMBL" id="ETO34902.1"/>
    </source>
</evidence>
<accession>X6PB83</accession>
<evidence type="ECO:0000313" key="2">
    <source>
        <dbReference type="Proteomes" id="UP000023152"/>
    </source>
</evidence>
<dbReference type="EMBL" id="ASPP01002161">
    <property type="protein sequence ID" value="ETO34902.1"/>
    <property type="molecule type" value="Genomic_DNA"/>
</dbReference>
<sequence length="203" mass="23440">MALRVSRTQASAVDPWQLKVDYVSHVYSDTASAMCALDSQLKLFEITDVDNGTTKLVGVIEDETISKPLPAAEEQKKVDNKEWVPDVLMLLNRRNHTHKHGSLQKLLQQTMRSQFYQVYMACVFTRNPHIYLGAQTIALLMISWVKTVEQIFKKDWEKFNPVPEFIEKQAKFEIETALNLIYTIKVLIGRIDKKKRWAVVSND</sequence>
<protein>
    <submittedName>
        <fullName evidence="1">Uncharacterized protein</fullName>
    </submittedName>
</protein>
<comment type="caution">
    <text evidence="1">The sequence shown here is derived from an EMBL/GenBank/DDBJ whole genome shotgun (WGS) entry which is preliminary data.</text>
</comment>
<name>X6PB83_RETFI</name>
<dbReference type="OrthoDB" id="2147437at2759"/>